<keyword evidence="4" id="KW-1185">Reference proteome</keyword>
<comment type="caution">
    <text evidence="1">Lacks conserved residue(s) required for the propagation of feature annotation.</text>
</comment>
<dbReference type="CDD" id="cd06662">
    <property type="entry name" value="SURF1"/>
    <property type="match status" value="1"/>
</dbReference>
<dbReference type="InterPro" id="IPR002994">
    <property type="entry name" value="Surf1/Shy1"/>
</dbReference>
<keyword evidence="1" id="KW-1003">Cell membrane</keyword>
<dbReference type="STRING" id="1631356.VV01_13310"/>
<evidence type="ECO:0000313" key="4">
    <source>
        <dbReference type="Proteomes" id="UP000037397"/>
    </source>
</evidence>
<dbReference type="PATRIC" id="fig|1631356.3.peg.2615"/>
<dbReference type="RefSeq" id="WP_050670308.1">
    <property type="nucleotide sequence ID" value="NZ_LAIR01000002.1"/>
</dbReference>
<dbReference type="Pfam" id="PF02104">
    <property type="entry name" value="SURF1"/>
    <property type="match status" value="1"/>
</dbReference>
<dbReference type="PROSITE" id="PS50895">
    <property type="entry name" value="SURF1"/>
    <property type="match status" value="1"/>
</dbReference>
<keyword evidence="1" id="KW-0812">Transmembrane</keyword>
<comment type="caution">
    <text evidence="3">The sequence shown here is derived from an EMBL/GenBank/DDBJ whole genome shotgun (WGS) entry which is preliminary data.</text>
</comment>
<dbReference type="EMBL" id="LAIR01000002">
    <property type="protein sequence ID" value="KNX37911.1"/>
    <property type="molecule type" value="Genomic_DNA"/>
</dbReference>
<proteinExistence type="inferred from homology"/>
<gene>
    <name evidence="3" type="ORF">VV01_13310</name>
</gene>
<comment type="similarity">
    <text evidence="1">Belongs to the SURF1 family.</text>
</comment>
<evidence type="ECO:0000313" key="3">
    <source>
        <dbReference type="EMBL" id="KNX37911.1"/>
    </source>
</evidence>
<feature type="region of interest" description="Disordered" evidence="2">
    <location>
        <begin position="241"/>
        <end position="265"/>
    </location>
</feature>
<protein>
    <recommendedName>
        <fullName evidence="1">SURF1-like protein</fullName>
    </recommendedName>
</protein>
<dbReference type="AlphaFoldDB" id="A0A0L6CJD9"/>
<dbReference type="Proteomes" id="UP000037397">
    <property type="component" value="Unassembled WGS sequence"/>
</dbReference>
<keyword evidence="1" id="KW-1133">Transmembrane helix</keyword>
<reference evidence="4" key="1">
    <citation type="submission" date="2015-03" db="EMBL/GenBank/DDBJ databases">
        <title>Luteipulveratus halotolerans sp. nov., a novel actinobacterium (Dermacoccaceae) from Sarawak, Malaysia.</title>
        <authorList>
            <person name="Juboi H."/>
            <person name="Basik A."/>
            <person name="Shamsul S.S."/>
            <person name="Arnold P."/>
            <person name="Schmitt E.K."/>
            <person name="Sanglier J.-J."/>
            <person name="Yeo T."/>
        </authorList>
    </citation>
    <scope>NUCLEOTIDE SEQUENCE [LARGE SCALE GENOMIC DNA]</scope>
    <source>
        <strain evidence="4">C296001</strain>
    </source>
</reference>
<dbReference type="GO" id="GO:0005886">
    <property type="term" value="C:plasma membrane"/>
    <property type="evidence" value="ECO:0007669"/>
    <property type="project" value="UniProtKB-SubCell"/>
</dbReference>
<organism evidence="3 4">
    <name type="scientific">Luteipulveratus halotolerans</name>
    <dbReference type="NCBI Taxonomy" id="1631356"/>
    <lineage>
        <taxon>Bacteria</taxon>
        <taxon>Bacillati</taxon>
        <taxon>Actinomycetota</taxon>
        <taxon>Actinomycetes</taxon>
        <taxon>Micrococcales</taxon>
        <taxon>Dermacoccaceae</taxon>
        <taxon>Luteipulveratus</taxon>
    </lineage>
</organism>
<name>A0A0L6CJD9_9MICO</name>
<feature type="compositionally biased region" description="Basic and acidic residues" evidence="2">
    <location>
        <begin position="252"/>
        <end position="265"/>
    </location>
</feature>
<feature type="transmembrane region" description="Helical" evidence="1">
    <location>
        <begin position="12"/>
        <end position="32"/>
    </location>
</feature>
<comment type="subcellular location">
    <subcellularLocation>
        <location evidence="1">Cell membrane</location>
        <topology evidence="1">Multi-pass membrane protein</topology>
    </subcellularLocation>
</comment>
<dbReference type="OrthoDB" id="3266379at2"/>
<sequence>MLQTARRPRNIVLLAVALIAAVVFVLLGRWQWGVAGDDARADALRKGPQQPVVALTDYVQPHADFPKDGSLRRVRATGSYDVAHQVLVPDRRLDGRDGLWVVTPLVVDGTNARLAVVRGFVTSPAQATPPVVRRTTVVGALAPSESPAEGEQAYPAGQIGSVDIGALLNVWGGNAYNAFVFGMSEQPVATTATITKVPPPQPDGGSRDWRNVGYALQWWAFAAFALYFWWRSVQEDHRDELAARAAAEPDPETDRSPHTTKDVHV</sequence>
<evidence type="ECO:0000256" key="2">
    <source>
        <dbReference type="SAM" id="MobiDB-lite"/>
    </source>
</evidence>
<accession>A0A0L6CJD9</accession>
<evidence type="ECO:0000256" key="1">
    <source>
        <dbReference type="RuleBase" id="RU363076"/>
    </source>
</evidence>
<keyword evidence="1" id="KW-0472">Membrane</keyword>